<organism evidence="1 2">
    <name type="scientific">Agitococcus lubricus</name>
    <dbReference type="NCBI Taxonomy" id="1077255"/>
    <lineage>
        <taxon>Bacteria</taxon>
        <taxon>Pseudomonadati</taxon>
        <taxon>Pseudomonadota</taxon>
        <taxon>Gammaproteobacteria</taxon>
        <taxon>Moraxellales</taxon>
        <taxon>Moraxellaceae</taxon>
        <taxon>Agitococcus</taxon>
    </lineage>
</organism>
<dbReference type="AlphaFoldDB" id="A0A2T5IVI9"/>
<evidence type="ECO:0000313" key="1">
    <source>
        <dbReference type="EMBL" id="PTQ87897.1"/>
    </source>
</evidence>
<reference evidence="1 2" key="1">
    <citation type="submission" date="2018-04" db="EMBL/GenBank/DDBJ databases">
        <title>Genomic Encyclopedia of Archaeal and Bacterial Type Strains, Phase II (KMG-II): from individual species to whole genera.</title>
        <authorList>
            <person name="Goeker M."/>
        </authorList>
    </citation>
    <scope>NUCLEOTIDE SEQUENCE [LARGE SCALE GENOMIC DNA]</scope>
    <source>
        <strain evidence="1 2">DSM 5822</strain>
    </source>
</reference>
<dbReference type="Proteomes" id="UP000244223">
    <property type="component" value="Unassembled WGS sequence"/>
</dbReference>
<gene>
    <name evidence="1" type="ORF">C8N29_11663</name>
</gene>
<keyword evidence="2" id="KW-1185">Reference proteome</keyword>
<accession>A0A2T5IVI9</accession>
<dbReference type="RefSeq" id="WP_107866662.1">
    <property type="nucleotide sequence ID" value="NZ_QAON01000016.1"/>
</dbReference>
<protein>
    <submittedName>
        <fullName evidence="1">Uncharacterized protein</fullName>
    </submittedName>
</protein>
<comment type="caution">
    <text evidence="1">The sequence shown here is derived from an EMBL/GenBank/DDBJ whole genome shotgun (WGS) entry which is preliminary data.</text>
</comment>
<proteinExistence type="predicted"/>
<dbReference type="EMBL" id="QAON01000016">
    <property type="protein sequence ID" value="PTQ87897.1"/>
    <property type="molecule type" value="Genomic_DNA"/>
</dbReference>
<sequence length="347" mass="39110">MGAKVHSISCVSSQEQQIMLLKSLFNIINIGHRNNSLIQWDFLDEGKSDVIIFDYDDNLPVPDVFNNRITVGFSRDYQKVKHLPFFLIKPVRSRDLMQLLSALDDCMLGVSESNLPKIKDVTRPSLAAIQLAQSVYTTNHLDTILEILRKHPKCTIKVQVESSFIYIDNDRKKVFLPDTFNYANFMSGHELNFNPLALLPDNIPLKTVTFADFFYEFTIQQQDAQLLSELQDSSLFQIKQWPQFLNSKNTKALIQVSAYFSKRKATLQLAAKDLSLGLSELIGFLNAVHAQNLLLFEAALPSTNSIARTIQMEPKAAIAVDAPPPPPAKTESKIGGLFGRIRQRLGL</sequence>
<name>A0A2T5IVI9_9GAMM</name>
<evidence type="ECO:0000313" key="2">
    <source>
        <dbReference type="Proteomes" id="UP000244223"/>
    </source>
</evidence>